<dbReference type="Gene3D" id="1.10.10.10">
    <property type="entry name" value="Winged helix-like DNA-binding domain superfamily/Winged helix DNA-binding domain"/>
    <property type="match status" value="1"/>
</dbReference>
<sequence length="833" mass="90723">MTTGVTPASSVAGAAGIDLPNGVRRGEIRSTSFVGRRRQMSEIRAALGASRLVSLTGPGGVGKTRLAVEMAREVGRLYRDGVALVELDSISDDAEVPAAIVHALGISDQSARDPVQKVIDHLYAREMLLVLDNCEHVLEGSTAITDAILRSSSRVHIMATSRISLGITEERLCCVPHLTIPPDDEHHSAASVAQYESVRLLTERAAAAAPEFRLDDATAADAAQLCIRLEGSPLAIELAVARLRTLTLSELVARLSDRFALLSKGSRCAAPRQQTLRAMIDWSYALCTPSQRRLWARLSVFAGGFDLTAAEGVCAGVVSDEAKSDDAVPSESGMVDLLGELIDQSLLYVDTTGPTRRFRMLETIREYGAERLALLGEAQEIARRHCRYYLELTEAIAETWCGPDQQVAVESLRDERSNVRAAMDWCTARHDYETALKIFSALRFRWYADGHIAEGRRRADQLLDNAASDHVAPHIRANALWVATWVCLLQGEQRAADRRLGECARLAFELDDPLIDGYVHKLRGLTALFTGELDLAIDNYRVATTALRGCGEWAGYLSASFQYALALALVGRSEECRAVTADALAVCAEHDERWDRSYIQWVRALDHWLCGDLESAQTLGREAVALHVIFNHSVGTALMTELLAWIAQSAGDPDRSAELLGAAGALWDRSGTSIAAFGPDLSERHARCEIGVRTELSPSRLRDHLRMFADRSHAELVERVLGDTRVLGEDGQTSVSVPLGGCCPLCGDECAEDAHDSPPAQSVAGQALDNPLTSRQTEIAAMVARGMSNKQIAERLVVSVRTVESHVERALVRLGFHTRTELASWYIAAHTSA</sequence>
<dbReference type="InterPro" id="IPR016032">
    <property type="entry name" value="Sig_transdc_resp-reg_C-effctor"/>
</dbReference>
<dbReference type="Gene3D" id="3.40.50.300">
    <property type="entry name" value="P-loop containing nucleotide triphosphate hydrolases"/>
    <property type="match status" value="1"/>
</dbReference>
<dbReference type="InterPro" id="IPR000792">
    <property type="entry name" value="Tscrpt_reg_LuxR_C"/>
</dbReference>
<comment type="caution">
    <text evidence="2">The sequence shown here is derived from an EMBL/GenBank/DDBJ whole genome shotgun (WGS) entry which is preliminary data.</text>
</comment>
<dbReference type="OrthoDB" id="9812579at2"/>
<dbReference type="GO" id="GO:0006355">
    <property type="term" value="P:regulation of DNA-templated transcription"/>
    <property type="evidence" value="ECO:0007669"/>
    <property type="project" value="InterPro"/>
</dbReference>
<dbReference type="EMBL" id="BAFB01000238">
    <property type="protein sequence ID" value="GAB36723.1"/>
    <property type="molecule type" value="Genomic_DNA"/>
</dbReference>
<dbReference type="Pfam" id="PF13401">
    <property type="entry name" value="AAA_22"/>
    <property type="match status" value="1"/>
</dbReference>
<dbReference type="SUPFAM" id="SSF46894">
    <property type="entry name" value="C-terminal effector domain of the bipartite response regulators"/>
    <property type="match status" value="1"/>
</dbReference>
<reference evidence="2" key="1">
    <citation type="submission" date="2012-02" db="EMBL/GenBank/DDBJ databases">
        <title>Whole genome shotgun sequence of Gordonia otitidis NBRC 100426.</title>
        <authorList>
            <person name="Yoshida I."/>
            <person name="Hosoyama A."/>
            <person name="Tsuchikane K."/>
            <person name="Katsumata H."/>
            <person name="Yamazaki S."/>
            <person name="Fujita N."/>
        </authorList>
    </citation>
    <scope>NUCLEOTIDE SEQUENCE [LARGE SCALE GENOMIC DNA]</scope>
    <source>
        <strain evidence="2">NBRC 100426</strain>
    </source>
</reference>
<dbReference type="GO" id="GO:0016887">
    <property type="term" value="F:ATP hydrolysis activity"/>
    <property type="evidence" value="ECO:0007669"/>
    <property type="project" value="InterPro"/>
</dbReference>
<dbReference type="SUPFAM" id="SSF48452">
    <property type="entry name" value="TPR-like"/>
    <property type="match status" value="1"/>
</dbReference>
<dbReference type="PRINTS" id="PR00038">
    <property type="entry name" value="HTHLUXR"/>
</dbReference>
<dbReference type="InterPro" id="IPR049945">
    <property type="entry name" value="AAA_22"/>
</dbReference>
<proteinExistence type="predicted"/>
<protein>
    <submittedName>
        <fullName evidence="2">LuxR family transcriptional regulator</fullName>
    </submittedName>
</protein>
<dbReference type="SUPFAM" id="SSF52540">
    <property type="entry name" value="P-loop containing nucleoside triphosphate hydrolases"/>
    <property type="match status" value="1"/>
</dbReference>
<dbReference type="AlphaFoldDB" id="H5TTB5"/>
<evidence type="ECO:0000259" key="1">
    <source>
        <dbReference type="PROSITE" id="PS50043"/>
    </source>
</evidence>
<dbReference type="Proteomes" id="UP000005038">
    <property type="component" value="Unassembled WGS sequence"/>
</dbReference>
<dbReference type="PROSITE" id="PS00622">
    <property type="entry name" value="HTH_LUXR_1"/>
    <property type="match status" value="1"/>
</dbReference>
<dbReference type="PRINTS" id="PR00364">
    <property type="entry name" value="DISEASERSIST"/>
</dbReference>
<evidence type="ECO:0000313" key="2">
    <source>
        <dbReference type="EMBL" id="GAB36723.1"/>
    </source>
</evidence>
<dbReference type="STRING" id="1108044.GOOTI_238_00030"/>
<dbReference type="InterPro" id="IPR027417">
    <property type="entry name" value="P-loop_NTPase"/>
</dbReference>
<organism evidence="2 3">
    <name type="scientific">Gordonia otitidis (strain DSM 44809 / CCUG 52243 / JCM 12355 / NBRC 100426 / IFM 10032)</name>
    <dbReference type="NCBI Taxonomy" id="1108044"/>
    <lineage>
        <taxon>Bacteria</taxon>
        <taxon>Bacillati</taxon>
        <taxon>Actinomycetota</taxon>
        <taxon>Actinomycetes</taxon>
        <taxon>Mycobacteriales</taxon>
        <taxon>Gordoniaceae</taxon>
        <taxon>Gordonia</taxon>
    </lineage>
</organism>
<gene>
    <name evidence="2" type="ORF">GOOTI_238_00030</name>
</gene>
<dbReference type="GO" id="GO:0003677">
    <property type="term" value="F:DNA binding"/>
    <property type="evidence" value="ECO:0007669"/>
    <property type="project" value="InterPro"/>
</dbReference>
<dbReference type="SMART" id="SM00421">
    <property type="entry name" value="HTH_LUXR"/>
    <property type="match status" value="1"/>
</dbReference>
<dbReference type="PANTHER" id="PTHR47691:SF3">
    <property type="entry name" value="HTH-TYPE TRANSCRIPTIONAL REGULATOR RV0890C-RELATED"/>
    <property type="match status" value="1"/>
</dbReference>
<feature type="domain" description="HTH luxR-type" evidence="1">
    <location>
        <begin position="765"/>
        <end position="830"/>
    </location>
</feature>
<dbReference type="PROSITE" id="PS50043">
    <property type="entry name" value="HTH_LUXR_2"/>
    <property type="match status" value="1"/>
</dbReference>
<accession>H5TTB5</accession>
<keyword evidence="3" id="KW-1185">Reference proteome</keyword>
<dbReference type="PANTHER" id="PTHR47691">
    <property type="entry name" value="REGULATOR-RELATED"/>
    <property type="match status" value="1"/>
</dbReference>
<evidence type="ECO:0000313" key="3">
    <source>
        <dbReference type="Proteomes" id="UP000005038"/>
    </source>
</evidence>
<dbReference type="RefSeq" id="WP_007240885.1">
    <property type="nucleotide sequence ID" value="NZ_BAFB01000238.1"/>
</dbReference>
<name>H5TTB5_GORO1</name>
<dbReference type="Pfam" id="PF00196">
    <property type="entry name" value="GerE"/>
    <property type="match status" value="1"/>
</dbReference>
<dbReference type="InterPro" id="IPR036388">
    <property type="entry name" value="WH-like_DNA-bd_sf"/>
</dbReference>
<dbReference type="CDD" id="cd06170">
    <property type="entry name" value="LuxR_C_like"/>
    <property type="match status" value="1"/>
</dbReference>
<dbReference type="InterPro" id="IPR011990">
    <property type="entry name" value="TPR-like_helical_dom_sf"/>
</dbReference>